<evidence type="ECO:0000313" key="3">
    <source>
        <dbReference type="Proteomes" id="UP001550628"/>
    </source>
</evidence>
<evidence type="ECO:0000313" key="2">
    <source>
        <dbReference type="EMBL" id="MEU1954636.1"/>
    </source>
</evidence>
<organism evidence="2 3">
    <name type="scientific">Nocardia rhamnosiphila</name>
    <dbReference type="NCBI Taxonomy" id="426716"/>
    <lineage>
        <taxon>Bacteria</taxon>
        <taxon>Bacillati</taxon>
        <taxon>Actinomycetota</taxon>
        <taxon>Actinomycetes</taxon>
        <taxon>Mycobacteriales</taxon>
        <taxon>Nocardiaceae</taxon>
        <taxon>Nocardia</taxon>
    </lineage>
</organism>
<feature type="signal peptide" evidence="1">
    <location>
        <begin position="1"/>
        <end position="21"/>
    </location>
</feature>
<dbReference type="EMBL" id="JBEYBF010000016">
    <property type="protein sequence ID" value="MEU1954636.1"/>
    <property type="molecule type" value="Genomic_DNA"/>
</dbReference>
<keyword evidence="3" id="KW-1185">Reference proteome</keyword>
<dbReference type="RefSeq" id="WP_356957636.1">
    <property type="nucleotide sequence ID" value="NZ_JBEYBD010000010.1"/>
</dbReference>
<dbReference type="Proteomes" id="UP001550628">
    <property type="component" value="Unassembled WGS sequence"/>
</dbReference>
<feature type="chain" id="PRO_5045964625" evidence="1">
    <location>
        <begin position="22"/>
        <end position="125"/>
    </location>
</feature>
<evidence type="ECO:0000256" key="1">
    <source>
        <dbReference type="SAM" id="SignalP"/>
    </source>
</evidence>
<proteinExistence type="predicted"/>
<keyword evidence="1" id="KW-0732">Signal</keyword>
<name>A0ABV2WUW0_9NOCA</name>
<comment type="caution">
    <text evidence="2">The sequence shown here is derived from an EMBL/GenBank/DDBJ whole genome shotgun (WGS) entry which is preliminary data.</text>
</comment>
<reference evidence="2 3" key="1">
    <citation type="submission" date="2024-06" db="EMBL/GenBank/DDBJ databases">
        <title>The Natural Products Discovery Center: Release of the First 8490 Sequenced Strains for Exploring Actinobacteria Biosynthetic Diversity.</title>
        <authorList>
            <person name="Kalkreuter E."/>
            <person name="Kautsar S.A."/>
            <person name="Yang D."/>
            <person name="Bader C.D."/>
            <person name="Teijaro C.N."/>
            <person name="Fluegel L."/>
            <person name="Davis C.M."/>
            <person name="Simpson J.R."/>
            <person name="Lauterbach L."/>
            <person name="Steele A.D."/>
            <person name="Gui C."/>
            <person name="Meng S."/>
            <person name="Li G."/>
            <person name="Viehrig K."/>
            <person name="Ye F."/>
            <person name="Su P."/>
            <person name="Kiefer A.F."/>
            <person name="Nichols A."/>
            <person name="Cepeda A.J."/>
            <person name="Yan W."/>
            <person name="Fan B."/>
            <person name="Jiang Y."/>
            <person name="Adhikari A."/>
            <person name="Zheng C.-J."/>
            <person name="Schuster L."/>
            <person name="Cowan T.M."/>
            <person name="Smanski M.J."/>
            <person name="Chevrette M.G."/>
            <person name="De Carvalho L.P.S."/>
            <person name="Shen B."/>
        </authorList>
    </citation>
    <scope>NUCLEOTIDE SEQUENCE [LARGE SCALE GENOMIC DNA]</scope>
    <source>
        <strain evidence="2 3">NPDC019708</strain>
    </source>
</reference>
<protein>
    <submittedName>
        <fullName evidence="2">Uncharacterized protein</fullName>
    </submittedName>
</protein>
<accession>A0ABV2WUW0</accession>
<sequence length="125" mass="12314">MAALLGALSPALVVTAPAAPAAVTDFEPAPGTGGGSATAPYGTHCAYTATATAEPGEYVSFYDSQKGSFDPPGAILVGESGTVTAEWTPEVPGTHNLHAVNIGSEQSLEVEVGSGLNLGSACPVL</sequence>
<gene>
    <name evidence="2" type="ORF">ABZ510_22550</name>
</gene>